<organism evidence="11 12">
    <name type="scientific">Cuscuta europaea</name>
    <name type="common">European dodder</name>
    <dbReference type="NCBI Taxonomy" id="41803"/>
    <lineage>
        <taxon>Eukaryota</taxon>
        <taxon>Viridiplantae</taxon>
        <taxon>Streptophyta</taxon>
        <taxon>Embryophyta</taxon>
        <taxon>Tracheophyta</taxon>
        <taxon>Spermatophyta</taxon>
        <taxon>Magnoliopsida</taxon>
        <taxon>eudicotyledons</taxon>
        <taxon>Gunneridae</taxon>
        <taxon>Pentapetalae</taxon>
        <taxon>asterids</taxon>
        <taxon>lamiids</taxon>
        <taxon>Solanales</taxon>
        <taxon>Convolvulaceae</taxon>
        <taxon>Cuscuteae</taxon>
        <taxon>Cuscuta</taxon>
        <taxon>Cuscuta subgen. Cuscuta</taxon>
    </lineage>
</organism>
<keyword evidence="4" id="KW-0735">Signal-anchor</keyword>
<keyword evidence="6 8" id="KW-0472">Membrane</keyword>
<feature type="domain" description="Trichome birefringence-like C-terminal" evidence="9">
    <location>
        <begin position="311"/>
        <end position="596"/>
    </location>
</feature>
<evidence type="ECO:0000256" key="1">
    <source>
        <dbReference type="ARBA" id="ARBA00004167"/>
    </source>
</evidence>
<dbReference type="PANTHER" id="PTHR32285:SF22">
    <property type="entry name" value="PROTEIN TRICHOME BIREFRINGENCE"/>
    <property type="match status" value="1"/>
</dbReference>
<evidence type="ECO:0000256" key="2">
    <source>
        <dbReference type="ARBA" id="ARBA00007727"/>
    </source>
</evidence>
<reference evidence="11" key="1">
    <citation type="submission" date="2022-07" db="EMBL/GenBank/DDBJ databases">
        <authorList>
            <person name="Macas J."/>
            <person name="Novak P."/>
            <person name="Neumann P."/>
        </authorList>
    </citation>
    <scope>NUCLEOTIDE SEQUENCE</scope>
</reference>
<dbReference type="PANTHER" id="PTHR32285">
    <property type="entry name" value="PROTEIN TRICHOME BIREFRINGENCE-LIKE 9-RELATED"/>
    <property type="match status" value="1"/>
</dbReference>
<evidence type="ECO:0000259" key="10">
    <source>
        <dbReference type="Pfam" id="PF14416"/>
    </source>
</evidence>
<keyword evidence="3 8" id="KW-0812">Transmembrane</keyword>
<dbReference type="GO" id="GO:0016413">
    <property type="term" value="F:O-acetyltransferase activity"/>
    <property type="evidence" value="ECO:0007669"/>
    <property type="project" value="InterPro"/>
</dbReference>
<keyword evidence="5 8" id="KW-1133">Transmembrane helix</keyword>
<dbReference type="EMBL" id="CAMAPE010000038">
    <property type="protein sequence ID" value="CAH9100704.1"/>
    <property type="molecule type" value="Genomic_DNA"/>
</dbReference>
<evidence type="ECO:0000259" key="9">
    <source>
        <dbReference type="Pfam" id="PF13839"/>
    </source>
</evidence>
<dbReference type="Pfam" id="PF13839">
    <property type="entry name" value="PC-Esterase"/>
    <property type="match status" value="1"/>
</dbReference>
<name>A0A9P0ZGU7_CUSEU</name>
<feature type="transmembrane region" description="Helical" evidence="8">
    <location>
        <begin position="33"/>
        <end position="51"/>
    </location>
</feature>
<evidence type="ECO:0000256" key="3">
    <source>
        <dbReference type="ARBA" id="ARBA00022692"/>
    </source>
</evidence>
<accession>A0A9P0ZGU7</accession>
<dbReference type="Proteomes" id="UP001152484">
    <property type="component" value="Unassembled WGS sequence"/>
</dbReference>
<keyword evidence="12" id="KW-1185">Reference proteome</keyword>
<dbReference type="GO" id="GO:0005794">
    <property type="term" value="C:Golgi apparatus"/>
    <property type="evidence" value="ECO:0007669"/>
    <property type="project" value="TreeGrafter"/>
</dbReference>
<dbReference type="GO" id="GO:0016020">
    <property type="term" value="C:membrane"/>
    <property type="evidence" value="ECO:0007669"/>
    <property type="project" value="UniProtKB-SubCell"/>
</dbReference>
<sequence length="611" mass="69091">MAETTKYVPINGGNLLIELKPHFSLIKTQRTKVCVFGFVFVFIALTIFLAFSPSPNSSSPWFTNIFSLTSSTNGDGGGGGTVSAPTYSNDASGSHFSSIFSYFFPNSSQQVHNLTAPPPYNPPASQKNSSEVLNFITDPETSKNLTNSTGDSAQVSKPSNYGTVLNTTVPSRLNNESSTVSNQTRSEVSDDSKAGPVNSNRTTIDESQKPPANLTIPSLPKPVPVEKNVTEKGEKVISEKKHNNGTSSSEDLLKSLLNCDLFDGNWVKDESYPLYKPGSCSLIDEQFNCFINGRPDKEYPKYRWKPKACTIPRLNATHMLEMLRGKRIVFVGDSLNRNMWESLVCILRNSVKNQTKVYEESGKQYFRGEASYSFVFEEYKFKLEFFVSPFLVQEWEIQDGNGKKKETLRLDLVGHSANKYENADIIVFNTGHWWTHEKTSKGEDYYQEGSHVYHELNVLEAFRKALTTWARWVDAHINPAKTFVLFRGYSASHFSGGQWNSGGACDHEAEPIKNETYLTAYPPKMEVLERVLKGMKTQVSYLNVTRMTDFRKDGHPSMYRKQHLSDEERKSPMLYQDCSHWCLPGVPDIWNEILYAKILVNQYQKQHQTKP</sequence>
<comment type="caution">
    <text evidence="11">The sequence shown here is derived from an EMBL/GenBank/DDBJ whole genome shotgun (WGS) entry which is preliminary data.</text>
</comment>
<feature type="region of interest" description="Disordered" evidence="7">
    <location>
        <begin position="140"/>
        <end position="227"/>
    </location>
</feature>
<dbReference type="OrthoDB" id="630188at2759"/>
<evidence type="ECO:0000256" key="5">
    <source>
        <dbReference type="ARBA" id="ARBA00022989"/>
    </source>
</evidence>
<evidence type="ECO:0000256" key="7">
    <source>
        <dbReference type="SAM" id="MobiDB-lite"/>
    </source>
</evidence>
<evidence type="ECO:0000256" key="8">
    <source>
        <dbReference type="SAM" id="Phobius"/>
    </source>
</evidence>
<comment type="similarity">
    <text evidence="2">Belongs to the PC-esterase family. TBL subfamily.</text>
</comment>
<dbReference type="InterPro" id="IPR025846">
    <property type="entry name" value="TBL_N"/>
</dbReference>
<dbReference type="AlphaFoldDB" id="A0A9P0ZGU7"/>
<evidence type="ECO:0000256" key="4">
    <source>
        <dbReference type="ARBA" id="ARBA00022968"/>
    </source>
</evidence>
<evidence type="ECO:0000256" key="6">
    <source>
        <dbReference type="ARBA" id="ARBA00023136"/>
    </source>
</evidence>
<dbReference type="InterPro" id="IPR029962">
    <property type="entry name" value="TBL"/>
</dbReference>
<evidence type="ECO:0000313" key="11">
    <source>
        <dbReference type="EMBL" id="CAH9100704.1"/>
    </source>
</evidence>
<protein>
    <recommendedName>
        <fullName evidence="13">Trichome birefringence-like N-terminal domain-containing protein</fullName>
    </recommendedName>
</protein>
<gene>
    <name evidence="11" type="ORF">CEURO_LOCUS15067</name>
</gene>
<comment type="subcellular location">
    <subcellularLocation>
        <location evidence="1">Membrane</location>
        <topology evidence="1">Single-pass membrane protein</topology>
    </subcellularLocation>
</comment>
<dbReference type="Pfam" id="PF14416">
    <property type="entry name" value="PMR5N"/>
    <property type="match status" value="1"/>
</dbReference>
<feature type="compositionally biased region" description="Polar residues" evidence="7">
    <location>
        <begin position="142"/>
        <end position="186"/>
    </location>
</feature>
<evidence type="ECO:0000313" key="12">
    <source>
        <dbReference type="Proteomes" id="UP001152484"/>
    </source>
</evidence>
<feature type="domain" description="Trichome birefringence-like N-terminal" evidence="10">
    <location>
        <begin position="258"/>
        <end position="309"/>
    </location>
</feature>
<dbReference type="InterPro" id="IPR026057">
    <property type="entry name" value="TBL_C"/>
</dbReference>
<evidence type="ECO:0008006" key="13">
    <source>
        <dbReference type="Google" id="ProtNLM"/>
    </source>
</evidence>
<proteinExistence type="inferred from homology"/>